<dbReference type="InterPro" id="IPR035094">
    <property type="entry name" value="EgtD"/>
</dbReference>
<dbReference type="GO" id="GO:0052706">
    <property type="term" value="F:L-histidine N(alpha)-methyltransferase activity"/>
    <property type="evidence" value="ECO:0007669"/>
    <property type="project" value="UniProtKB-EC"/>
</dbReference>
<dbReference type="InterPro" id="IPR029063">
    <property type="entry name" value="SAM-dependent_MTases_sf"/>
</dbReference>
<evidence type="ECO:0000256" key="1">
    <source>
        <dbReference type="ARBA" id="ARBA00022603"/>
    </source>
</evidence>
<keyword evidence="1 4" id="KW-0489">Methyltransferase</keyword>
<dbReference type="PANTHER" id="PTHR43397:SF1">
    <property type="entry name" value="ERGOTHIONEINE BIOSYNTHESIS PROTEIN 1"/>
    <property type="match status" value="1"/>
</dbReference>
<keyword evidence="2 4" id="KW-0808">Transferase</keyword>
<dbReference type="RefSeq" id="WP_199396391.1">
    <property type="nucleotide sequence ID" value="NZ_JAEMHK010000014.1"/>
</dbReference>
<evidence type="ECO:0000313" key="4">
    <source>
        <dbReference type="EMBL" id="MBJ6801909.1"/>
    </source>
</evidence>
<dbReference type="InterPro" id="IPR019257">
    <property type="entry name" value="MeTrfase_dom"/>
</dbReference>
<accession>A0ABS0YVE4</accession>
<dbReference type="EC" id="2.1.1.44" evidence="4"/>
<keyword evidence="5" id="KW-1185">Reference proteome</keyword>
<dbReference type="NCBIfam" id="TIGR03438">
    <property type="entry name" value="egtD_ergothio"/>
    <property type="match status" value="1"/>
</dbReference>
<dbReference type="PIRSF" id="PIRSF018005">
    <property type="entry name" value="UCP018005"/>
    <property type="match status" value="1"/>
</dbReference>
<dbReference type="Gene3D" id="3.40.50.150">
    <property type="entry name" value="Vaccinia Virus protein VP39"/>
    <property type="match status" value="1"/>
</dbReference>
<name>A0ABS0YVE4_9BACT</name>
<reference evidence="4 5" key="1">
    <citation type="submission" date="2020-12" db="EMBL/GenBank/DDBJ databases">
        <title>Geomonas sp. Red259, isolated from paddy soil.</title>
        <authorList>
            <person name="Xu Z."/>
            <person name="Zhang Z."/>
            <person name="Masuda Y."/>
            <person name="Itoh H."/>
            <person name="Senoo K."/>
        </authorList>
    </citation>
    <scope>NUCLEOTIDE SEQUENCE [LARGE SCALE GENOMIC DNA]</scope>
    <source>
        <strain evidence="4 5">Red259</strain>
    </source>
</reference>
<dbReference type="SUPFAM" id="SSF53335">
    <property type="entry name" value="S-adenosyl-L-methionine-dependent methyltransferases"/>
    <property type="match status" value="1"/>
</dbReference>
<organism evidence="4 5">
    <name type="scientific">Geomonas propionica</name>
    <dbReference type="NCBI Taxonomy" id="2798582"/>
    <lineage>
        <taxon>Bacteria</taxon>
        <taxon>Pseudomonadati</taxon>
        <taxon>Thermodesulfobacteriota</taxon>
        <taxon>Desulfuromonadia</taxon>
        <taxon>Geobacterales</taxon>
        <taxon>Geobacteraceae</taxon>
        <taxon>Geomonas</taxon>
    </lineage>
</organism>
<dbReference type="InterPro" id="IPR051128">
    <property type="entry name" value="EgtD_Methyltrsf_superfamily"/>
</dbReference>
<comment type="caution">
    <text evidence="4">The sequence shown here is derived from an EMBL/GenBank/DDBJ whole genome shotgun (WGS) entry which is preliminary data.</text>
</comment>
<proteinExistence type="predicted"/>
<evidence type="ECO:0000256" key="2">
    <source>
        <dbReference type="ARBA" id="ARBA00022679"/>
    </source>
</evidence>
<dbReference type="GO" id="GO:0032259">
    <property type="term" value="P:methylation"/>
    <property type="evidence" value="ECO:0007669"/>
    <property type="project" value="UniProtKB-KW"/>
</dbReference>
<dbReference type="PANTHER" id="PTHR43397">
    <property type="entry name" value="ERGOTHIONEINE BIOSYNTHESIS PROTEIN 1"/>
    <property type="match status" value="1"/>
</dbReference>
<dbReference type="Pfam" id="PF10017">
    <property type="entry name" value="Methyltransf_33"/>
    <property type="match status" value="1"/>
</dbReference>
<gene>
    <name evidence="4" type="primary">egtD</name>
    <name evidence="4" type="ORF">JFN90_17415</name>
</gene>
<evidence type="ECO:0000259" key="3">
    <source>
        <dbReference type="Pfam" id="PF10017"/>
    </source>
</evidence>
<evidence type="ECO:0000313" key="5">
    <source>
        <dbReference type="Proteomes" id="UP000641025"/>
    </source>
</evidence>
<sequence>MDAFFASPEPHLCRNLRDACLRRTPSIVQAAQARDPLLDFARSCVRGFYSDPRSLESRFLYDAEGSALFEEITRQPEYYLTGTEASILAAHSQEIRELTGPSRILELGSGSALKTDHMLKAWLEQGGTTRYYPVDVSAAALSAACAGIRSRFPAVKVVGVQCQYRDVFPLLAQLSPVLVAFLGSSIGNFSPEEMRAFVRSLAAALCPGDFFLLGLDLVKERALLEAAYNDQAGVTARFTRNLFARMNRELGATIDLDAIEHAAWYRPDQELVEVSARFTREQTFRLTPPGKTITIGQGELVRTEISRKFRLERVVPELEGCGFSAERVFTDERGWFALLLLRRRPLYSPRKARRPL</sequence>
<dbReference type="EMBL" id="JAEMHK010000014">
    <property type="protein sequence ID" value="MBJ6801909.1"/>
    <property type="molecule type" value="Genomic_DNA"/>
</dbReference>
<dbReference type="Proteomes" id="UP000641025">
    <property type="component" value="Unassembled WGS sequence"/>
</dbReference>
<protein>
    <submittedName>
        <fullName evidence="4">L-histidine N(Alpha)-methyltransferase</fullName>
        <ecNumber evidence="4">2.1.1.44</ecNumber>
    </submittedName>
</protein>
<feature type="domain" description="Histidine-specific methyltransferase SAM-dependent" evidence="3">
    <location>
        <begin position="42"/>
        <end position="342"/>
    </location>
</feature>
<dbReference type="InterPro" id="IPR017804">
    <property type="entry name" value="MeTrfase_EgtD-like"/>
</dbReference>